<dbReference type="PANTHER" id="PTHR11008">
    <property type="entry name" value="PROTEIN TAKEOUT-LIKE PROTEIN"/>
    <property type="match status" value="1"/>
</dbReference>
<dbReference type="EnsemblMetazoa" id="XM_019910031.1">
    <property type="protein sequence ID" value="XP_019765590.1"/>
    <property type="gene ID" value="LOC109541229"/>
</dbReference>
<dbReference type="PANTHER" id="PTHR11008:SF29">
    <property type="entry name" value="IP17226P"/>
    <property type="match status" value="1"/>
</dbReference>
<gene>
    <name evidence="4" type="primary">109541229</name>
    <name evidence="3" type="ORF">D910_08528</name>
    <name evidence="2" type="ORF">YQE_09357</name>
</gene>
<evidence type="ECO:0000313" key="2">
    <source>
        <dbReference type="EMBL" id="ENN74067.1"/>
    </source>
</evidence>
<reference evidence="5 6" key="1">
    <citation type="journal article" date="2013" name="Genome Biol.">
        <title>Draft genome of the mountain pine beetle, Dendroctonus ponderosae Hopkins, a major forest pest.</title>
        <authorList>
            <person name="Keeling C.I."/>
            <person name="Yuen M.M."/>
            <person name="Liao N.Y."/>
            <person name="Docking T.R."/>
            <person name="Chan S.K."/>
            <person name="Taylor G.A."/>
            <person name="Palmquist D.L."/>
            <person name="Jackman S.D."/>
            <person name="Nguyen A."/>
            <person name="Li M."/>
            <person name="Henderson H."/>
            <person name="Janes J.K."/>
            <person name="Zhao Y."/>
            <person name="Pandoh P."/>
            <person name="Moore R."/>
            <person name="Sperling F.A."/>
            <person name="Huber D.P."/>
            <person name="Birol I."/>
            <person name="Jones S.J."/>
            <person name="Bohlmann J."/>
        </authorList>
    </citation>
    <scope>NUCLEOTIDE SEQUENCE</scope>
</reference>
<dbReference type="AlphaFoldDB" id="N6U6A1"/>
<keyword evidence="1" id="KW-0732">Signal</keyword>
<dbReference type="HOGENOM" id="CLU_1148241_0_0_1"/>
<feature type="signal peptide" evidence="1">
    <location>
        <begin position="1"/>
        <end position="20"/>
    </location>
</feature>
<dbReference type="EMBL" id="KB632277">
    <property type="protein sequence ID" value="ERL91189.1"/>
    <property type="molecule type" value="Genomic_DNA"/>
</dbReference>
<evidence type="ECO:0000313" key="3">
    <source>
        <dbReference type="EMBL" id="ERL91189.1"/>
    </source>
</evidence>
<organism evidence="2">
    <name type="scientific">Dendroctonus ponderosae</name>
    <name type="common">Mountain pine beetle</name>
    <dbReference type="NCBI Taxonomy" id="77166"/>
    <lineage>
        <taxon>Eukaryota</taxon>
        <taxon>Metazoa</taxon>
        <taxon>Ecdysozoa</taxon>
        <taxon>Arthropoda</taxon>
        <taxon>Hexapoda</taxon>
        <taxon>Insecta</taxon>
        <taxon>Pterygota</taxon>
        <taxon>Neoptera</taxon>
        <taxon>Endopterygota</taxon>
        <taxon>Coleoptera</taxon>
        <taxon>Polyphaga</taxon>
        <taxon>Cucujiformia</taxon>
        <taxon>Curculionidae</taxon>
        <taxon>Scolytinae</taxon>
        <taxon>Dendroctonus</taxon>
    </lineage>
</organism>
<dbReference type="OrthoDB" id="6747947at2759"/>
<evidence type="ECO:0000313" key="4">
    <source>
        <dbReference type="EnsemblMetazoa" id="XP_019765590.1"/>
    </source>
</evidence>
<dbReference type="InterPro" id="IPR038606">
    <property type="entry name" value="To_sf"/>
</dbReference>
<dbReference type="Proteomes" id="UP000019118">
    <property type="component" value="Unassembled WGS sequence"/>
</dbReference>
<evidence type="ECO:0008006" key="7">
    <source>
        <dbReference type="Google" id="ProtNLM"/>
    </source>
</evidence>
<keyword evidence="5" id="KW-1185">Reference proteome</keyword>
<reference evidence="4" key="2">
    <citation type="submission" date="2024-08" db="UniProtKB">
        <authorList>
            <consortium name="EnsemblMetazoa"/>
        </authorList>
    </citation>
    <scope>IDENTIFICATION</scope>
</reference>
<feature type="chain" id="PRO_5010971966" description="Lipid-binding serum glycoprotein N-terminal domain-containing protein" evidence="1">
    <location>
        <begin position="21"/>
        <end position="242"/>
    </location>
</feature>
<proteinExistence type="predicted"/>
<dbReference type="InterPro" id="IPR010562">
    <property type="entry name" value="Haemolymph_juvenile_hormone-bd"/>
</dbReference>
<dbReference type="GO" id="GO:0005615">
    <property type="term" value="C:extracellular space"/>
    <property type="evidence" value="ECO:0007669"/>
    <property type="project" value="TreeGrafter"/>
</dbReference>
<evidence type="ECO:0000256" key="1">
    <source>
        <dbReference type="SAM" id="SignalP"/>
    </source>
</evidence>
<evidence type="ECO:0000313" key="5">
    <source>
        <dbReference type="Proteomes" id="UP000019118"/>
    </source>
</evidence>
<evidence type="ECO:0000313" key="6">
    <source>
        <dbReference type="Proteomes" id="UP000030742"/>
    </source>
</evidence>
<protein>
    <recommendedName>
        <fullName evidence="7">Lipid-binding serum glycoprotein N-terminal domain-containing protein</fullName>
    </recommendedName>
</protein>
<dbReference type="EMBL" id="KB741079">
    <property type="protein sequence ID" value="ENN74067.1"/>
    <property type="molecule type" value="Genomic_DNA"/>
</dbReference>
<dbReference type="Gene3D" id="3.15.10.30">
    <property type="entry name" value="Haemolymph juvenile hormone binding protein"/>
    <property type="match status" value="1"/>
</dbReference>
<dbReference type="Pfam" id="PF06585">
    <property type="entry name" value="JHBP"/>
    <property type="match status" value="1"/>
</dbReference>
<dbReference type="Proteomes" id="UP000030742">
    <property type="component" value="Unassembled WGS sequence"/>
</dbReference>
<feature type="non-terminal residue" evidence="2">
    <location>
        <position position="1"/>
    </location>
</feature>
<sequence>MVCMKMSSFVVFCCVLVALAQNIAASPAPNKNAHLQGVVEDFINITINSLLDGLDDPLKVPSLFERYNNVLLTGWLNVSHLELVGFSSIVAKSIDVEYHALTPSSVNLTLEIGGLSLFFDYEASLLLGQLLPYFALGNLSANLDSLVINLFTLADVSLVPTNISNFQNASVDFSVGKNTWLHVEGIYKSDDISKDVNEFLDILIARVIDFVDYNHERISRIISPILQEILDAIFNQKSEEEY</sequence>
<accession>N6U6A1</accession>
<name>N6U6A1_DENPD</name>